<name>A0A3R7EXC0_CLOSI</name>
<dbReference type="AlphaFoldDB" id="A0A3R7EXC0"/>
<keyword evidence="2" id="KW-1185">Reference proteome</keyword>
<comment type="caution">
    <text evidence="1">The sequence shown here is derived from an EMBL/GenBank/DDBJ whole genome shotgun (WGS) entry which is preliminary data.</text>
</comment>
<reference evidence="1 2" key="2">
    <citation type="journal article" date="2021" name="Genomics">
        <title>High-quality reference genome for Clonorchis sinensis.</title>
        <authorList>
            <person name="Young N.D."/>
            <person name="Stroehlein A.J."/>
            <person name="Kinkar L."/>
            <person name="Wang T."/>
            <person name="Sohn W.M."/>
            <person name="Chang B.C.H."/>
            <person name="Kaur P."/>
            <person name="Weisz D."/>
            <person name="Dudchenko O."/>
            <person name="Aiden E.L."/>
            <person name="Korhonen P.K."/>
            <person name="Gasser R.B."/>
        </authorList>
    </citation>
    <scope>NUCLEOTIDE SEQUENCE [LARGE SCALE GENOMIC DNA]</scope>
    <source>
        <strain evidence="1">Cs-k2</strain>
    </source>
</reference>
<dbReference type="OrthoDB" id="6270795at2759"/>
<evidence type="ECO:0000313" key="1">
    <source>
        <dbReference type="EMBL" id="KAG5449934.1"/>
    </source>
</evidence>
<sequence>MKVTLLSLHLLLFFLECHGDSKRFIVSRLRPGEYSSSEEACHDSSHHETVKATAQLLTRQRISERVFVQDCKLVQRSAQPIHGIYIGQYRIQLRKRLRYYRVPAYILRELNRGLPNCRYDGYWASTEIQTSFLAPWSV</sequence>
<gene>
    <name evidence="1" type="ORF">CSKR_105964</name>
</gene>
<reference evidence="1 2" key="1">
    <citation type="journal article" date="2018" name="Biotechnol. Adv.">
        <title>Improved genomic resources and new bioinformatic workflow for the carcinogenic parasite Clonorchis sinensis: Biotechnological implications.</title>
        <authorList>
            <person name="Wang D."/>
            <person name="Korhonen P.K."/>
            <person name="Gasser R.B."/>
            <person name="Young N.D."/>
        </authorList>
    </citation>
    <scope>NUCLEOTIDE SEQUENCE [LARGE SCALE GENOMIC DNA]</scope>
    <source>
        <strain evidence="1">Cs-k2</strain>
    </source>
</reference>
<dbReference type="InParanoid" id="A0A3R7EXC0"/>
<proteinExistence type="predicted"/>
<organism evidence="1 2">
    <name type="scientific">Clonorchis sinensis</name>
    <name type="common">Chinese liver fluke</name>
    <dbReference type="NCBI Taxonomy" id="79923"/>
    <lineage>
        <taxon>Eukaryota</taxon>
        <taxon>Metazoa</taxon>
        <taxon>Spiralia</taxon>
        <taxon>Lophotrochozoa</taxon>
        <taxon>Platyhelminthes</taxon>
        <taxon>Trematoda</taxon>
        <taxon>Digenea</taxon>
        <taxon>Opisthorchiida</taxon>
        <taxon>Opisthorchiata</taxon>
        <taxon>Opisthorchiidae</taxon>
        <taxon>Clonorchis</taxon>
    </lineage>
</organism>
<accession>A0A3R7EXC0</accession>
<evidence type="ECO:0000313" key="2">
    <source>
        <dbReference type="Proteomes" id="UP000286415"/>
    </source>
</evidence>
<dbReference type="EMBL" id="NIRI02000042">
    <property type="protein sequence ID" value="KAG5449934.1"/>
    <property type="molecule type" value="Genomic_DNA"/>
</dbReference>
<dbReference type="Proteomes" id="UP000286415">
    <property type="component" value="Unassembled WGS sequence"/>
</dbReference>
<protein>
    <submittedName>
        <fullName evidence="1">Uncharacterized protein</fullName>
    </submittedName>
</protein>